<gene>
    <name evidence="3" type="ORF">BKCO1_4700071</name>
</gene>
<feature type="domain" description="Heterokaryon incompatibility" evidence="2">
    <location>
        <begin position="130"/>
        <end position="269"/>
    </location>
</feature>
<dbReference type="Pfam" id="PF06985">
    <property type="entry name" value="HET"/>
    <property type="match status" value="1"/>
</dbReference>
<feature type="region of interest" description="Disordered" evidence="1">
    <location>
        <begin position="45"/>
        <end position="127"/>
    </location>
</feature>
<dbReference type="AlphaFoldDB" id="A0A1J9RSY7"/>
<dbReference type="InterPro" id="IPR010730">
    <property type="entry name" value="HET"/>
</dbReference>
<dbReference type="STRING" id="236234.A0A1J9RSY7"/>
<protein>
    <submittedName>
        <fullName evidence="3">Het domain protein</fullName>
    </submittedName>
</protein>
<evidence type="ECO:0000313" key="3">
    <source>
        <dbReference type="EMBL" id="OJD31551.1"/>
    </source>
</evidence>
<name>A0A1J9RSY7_9PEZI</name>
<dbReference type="EMBL" id="MNUE01000047">
    <property type="protein sequence ID" value="OJD31551.1"/>
    <property type="molecule type" value="Genomic_DNA"/>
</dbReference>
<feature type="compositionally biased region" description="Basic and acidic residues" evidence="1">
    <location>
        <begin position="116"/>
        <end position="127"/>
    </location>
</feature>
<dbReference type="InterPro" id="IPR052895">
    <property type="entry name" value="HetReg/Transcr_Mod"/>
</dbReference>
<feature type="compositionally biased region" description="Basic and acidic residues" evidence="1">
    <location>
        <begin position="57"/>
        <end position="74"/>
    </location>
</feature>
<reference evidence="3 4" key="1">
    <citation type="submission" date="2016-10" db="EMBL/GenBank/DDBJ databases">
        <title>Proteomics and genomics reveal pathogen-plant mechanisms compatible with a hemibiotrophic lifestyle of Diplodia corticola.</title>
        <authorList>
            <person name="Fernandes I."/>
            <person name="De Jonge R."/>
            <person name="Van De Peer Y."/>
            <person name="Devreese B."/>
            <person name="Alves A."/>
            <person name="Esteves A.C."/>
        </authorList>
    </citation>
    <scope>NUCLEOTIDE SEQUENCE [LARGE SCALE GENOMIC DNA]</scope>
    <source>
        <strain evidence="3 4">CBS 112549</strain>
    </source>
</reference>
<accession>A0A1J9RSY7</accession>
<dbReference type="OrthoDB" id="2157530at2759"/>
<evidence type="ECO:0000259" key="2">
    <source>
        <dbReference type="Pfam" id="PF06985"/>
    </source>
</evidence>
<comment type="caution">
    <text evidence="3">The sequence shown here is derived from an EMBL/GenBank/DDBJ whole genome shotgun (WGS) entry which is preliminary data.</text>
</comment>
<dbReference type="PANTHER" id="PTHR24148:SF64">
    <property type="entry name" value="HETEROKARYON INCOMPATIBILITY DOMAIN-CONTAINING PROTEIN"/>
    <property type="match status" value="1"/>
</dbReference>
<evidence type="ECO:0000256" key="1">
    <source>
        <dbReference type="SAM" id="MobiDB-lite"/>
    </source>
</evidence>
<keyword evidence="4" id="KW-1185">Reference proteome</keyword>
<dbReference type="GeneID" id="31016687"/>
<dbReference type="Proteomes" id="UP000183809">
    <property type="component" value="Unassembled WGS sequence"/>
</dbReference>
<dbReference type="PANTHER" id="PTHR24148">
    <property type="entry name" value="ANKYRIN REPEAT DOMAIN-CONTAINING PROTEIN 39 HOMOLOG-RELATED"/>
    <property type="match status" value="1"/>
</dbReference>
<evidence type="ECO:0000313" key="4">
    <source>
        <dbReference type="Proteomes" id="UP000183809"/>
    </source>
</evidence>
<dbReference type="RefSeq" id="XP_020127811.1">
    <property type="nucleotide sequence ID" value="XM_020276426.1"/>
</dbReference>
<sequence length="701" mass="79183">MGDIPAYEYTPLATGSQIRLLKLLPGAHFADIEVQIFTSDLHSSECEAATQNTPNDETERLDPARNESTDKSKPPESPNRIQSEGDENKNTAGEVLGDESTDGDTHNVKSAGPDTSEPRPVKSKGPMHEYDALSYTWGTKTNKTAILVKGDEADDTKSFLVTRNLAIALRYLRHTENAKILWIDALCINQTDDEEKSRQVSMMTQIYRNATQVKVWLGPAADDSDMAMKQLKTKNSTIDSITAENRQLRRALESLARREYWTRVWVVQEIFVGSEVKIICGTSEADWNSAVEAFDSLLDARKELLEPYVPLPPPRILDPSRVNLSDKTLRLDTRPLTTISTLDFNRWSSIDRRGPDWLLEMLLNLRHLGATDPRDKIFSMLGLLPPQAVLSGKGYHLRVDYGQSFLDVSIQFLKYCIFAPRQKIEYHWFRRLRQMGTLNVICASQPDGDPTFPTWLPDFSRDNGMYRWPRLEDLGGFLPANPEISLDSRILSVRAVKIADVVAATGSKDDCLATDDLSLLARLQQSIEQFSNYFSFKQSRQFWFTLVLGDYQGKLLCEYISHTTDSFEQALNTIVSNVLSEDGSSTSDEWFTSSRTFLDAFRRLAYRRRFAILKMPTDLQPKWGATSQLEGSNGVLAMVPQDGRVGDELYRLGDCDYLVLLRRVANQVPCFNFVGPCYIKAPPLSWIGDVPDGSEEYIAIY</sequence>
<proteinExistence type="predicted"/>
<organism evidence="3 4">
    <name type="scientific">Diplodia corticola</name>
    <dbReference type="NCBI Taxonomy" id="236234"/>
    <lineage>
        <taxon>Eukaryota</taxon>
        <taxon>Fungi</taxon>
        <taxon>Dikarya</taxon>
        <taxon>Ascomycota</taxon>
        <taxon>Pezizomycotina</taxon>
        <taxon>Dothideomycetes</taxon>
        <taxon>Dothideomycetes incertae sedis</taxon>
        <taxon>Botryosphaeriales</taxon>
        <taxon>Botryosphaeriaceae</taxon>
        <taxon>Diplodia</taxon>
    </lineage>
</organism>